<dbReference type="InterPro" id="IPR011009">
    <property type="entry name" value="Kinase-like_dom_sf"/>
</dbReference>
<dbReference type="Proteomes" id="UP000812287">
    <property type="component" value="Unassembled WGS sequence"/>
</dbReference>
<sequence>MQRKLQSLINILSGRQEPDGLQQTFQDLWNTVVQEFCQEDICSRFPVLAEQFKGAIFLVPAVPGTSASDSPLKANATNICNRPQAASIPSWVKPKSLKRKAPEDDPLHDRPLKRICISYDDIRLGTSAQQCTSAAYRMHVCLISIEDANMTLHYYDSMGSIRSVPFNIVRQSEDLLVMWAMCNQLRTQAGFNPFESNTAGEWKESQFTFEDLDTKEERVFTAIDGPLFSSEELLGRRTLILLVTDVFERILVLKFAWVLRDGSVAETELIKKILRLAPEIRKHLSDLHFSRLYGSDMDLRLPRFSLSHLEDEQEYFWRRDLLTTVTTRYYHLWKVRNLQEFKKIFIEIVECEYPLCHHIAHKKGRVLHRDISWTNLMFDRVDDIPIGMLNDWDNSARVDENGNIIAIPGMHESARGTFVFMAVDLLRNENQKHFYRHDLESFFYVLVWAAVHFNLKEGTRSQLAHPVLSEWVAGDEEAWKTKMTFLKDFEAGETVFNVMGEDFDELNVTWILDLREMFADGYSAREEHLRATGRCALGKSLCVRNSRIKRLDTVFDEKTLGGHVTFEKFMAILKG</sequence>
<dbReference type="PANTHER" id="PTHR38248:SF2">
    <property type="entry name" value="FUNK1 11"/>
    <property type="match status" value="1"/>
</dbReference>
<dbReference type="Gene3D" id="1.10.510.10">
    <property type="entry name" value="Transferase(Phosphotransferase) domain 1"/>
    <property type="match status" value="1"/>
</dbReference>
<protein>
    <recommendedName>
        <fullName evidence="1">Fungal-type protein kinase domain-containing protein</fullName>
    </recommendedName>
</protein>
<gene>
    <name evidence="2" type="ORF">BT62DRAFT_995509</name>
</gene>
<dbReference type="InterPro" id="IPR040976">
    <property type="entry name" value="Pkinase_fungal"/>
</dbReference>
<evidence type="ECO:0000313" key="3">
    <source>
        <dbReference type="Proteomes" id="UP000812287"/>
    </source>
</evidence>
<dbReference type="EMBL" id="MU250540">
    <property type="protein sequence ID" value="KAG7444555.1"/>
    <property type="molecule type" value="Genomic_DNA"/>
</dbReference>
<dbReference type="SUPFAM" id="SSF56112">
    <property type="entry name" value="Protein kinase-like (PK-like)"/>
    <property type="match status" value="1"/>
</dbReference>
<comment type="caution">
    <text evidence="2">The sequence shown here is derived from an EMBL/GenBank/DDBJ whole genome shotgun (WGS) entry which is preliminary data.</text>
</comment>
<dbReference type="Pfam" id="PF17667">
    <property type="entry name" value="Pkinase_fungal"/>
    <property type="match status" value="2"/>
</dbReference>
<dbReference type="GeneID" id="66112824"/>
<reference evidence="2" key="1">
    <citation type="submission" date="2020-11" db="EMBL/GenBank/DDBJ databases">
        <title>Adaptations for nitrogen fixation in a non-lichenized fungal sporocarp promotes dispersal by wood-feeding termites.</title>
        <authorList>
            <consortium name="DOE Joint Genome Institute"/>
            <person name="Koch R.A."/>
            <person name="Yoon G."/>
            <person name="Arayal U."/>
            <person name="Lail K."/>
            <person name="Amirebrahimi M."/>
            <person name="Labutti K."/>
            <person name="Lipzen A."/>
            <person name="Riley R."/>
            <person name="Barry K."/>
            <person name="Henrissat B."/>
            <person name="Grigoriev I.V."/>
            <person name="Herr J.R."/>
            <person name="Aime M.C."/>
        </authorList>
    </citation>
    <scope>NUCLEOTIDE SEQUENCE</scope>
    <source>
        <strain evidence="2">MCA 3950</strain>
    </source>
</reference>
<dbReference type="AlphaFoldDB" id="A0A9P7VQE4"/>
<name>A0A9P7VQE4_9AGAR</name>
<dbReference type="OrthoDB" id="5569250at2759"/>
<dbReference type="PANTHER" id="PTHR38248">
    <property type="entry name" value="FUNK1 6"/>
    <property type="match status" value="1"/>
</dbReference>
<proteinExistence type="predicted"/>
<feature type="domain" description="Fungal-type protein kinase" evidence="1">
    <location>
        <begin position="123"/>
        <end position="273"/>
    </location>
</feature>
<dbReference type="RefSeq" id="XP_043038055.1">
    <property type="nucleotide sequence ID" value="XM_043190527.1"/>
</dbReference>
<organism evidence="2 3">
    <name type="scientific">Guyanagaster necrorhizus</name>
    <dbReference type="NCBI Taxonomy" id="856835"/>
    <lineage>
        <taxon>Eukaryota</taxon>
        <taxon>Fungi</taxon>
        <taxon>Dikarya</taxon>
        <taxon>Basidiomycota</taxon>
        <taxon>Agaricomycotina</taxon>
        <taxon>Agaricomycetes</taxon>
        <taxon>Agaricomycetidae</taxon>
        <taxon>Agaricales</taxon>
        <taxon>Marasmiineae</taxon>
        <taxon>Physalacriaceae</taxon>
        <taxon>Guyanagaster</taxon>
    </lineage>
</organism>
<accession>A0A9P7VQE4</accession>
<keyword evidence="3" id="KW-1185">Reference proteome</keyword>
<evidence type="ECO:0000313" key="2">
    <source>
        <dbReference type="EMBL" id="KAG7444555.1"/>
    </source>
</evidence>
<evidence type="ECO:0000259" key="1">
    <source>
        <dbReference type="Pfam" id="PF17667"/>
    </source>
</evidence>
<feature type="domain" description="Fungal-type protein kinase" evidence="1">
    <location>
        <begin position="357"/>
        <end position="449"/>
    </location>
</feature>